<name>A0A1Q8ZXN6_9HYPH</name>
<reference evidence="1 2" key="1">
    <citation type="submission" date="2016-09" db="EMBL/GenBank/DDBJ databases">
        <title>Rhizobium oryziradicis sp. nov., isolated from the root of rice.</title>
        <authorList>
            <person name="Zhao J."/>
            <person name="Zhang X."/>
        </authorList>
    </citation>
    <scope>NUCLEOTIDE SEQUENCE [LARGE SCALE GENOMIC DNA]</scope>
    <source>
        <strain evidence="1 2">N19</strain>
    </source>
</reference>
<protein>
    <recommendedName>
        <fullName evidence="3">Sulfotransferase domain-containing protein</fullName>
    </recommendedName>
</protein>
<proteinExistence type="predicted"/>
<evidence type="ECO:0000313" key="1">
    <source>
        <dbReference type="EMBL" id="OLP46828.1"/>
    </source>
</evidence>
<dbReference type="InterPro" id="IPR027417">
    <property type="entry name" value="P-loop_NTPase"/>
</dbReference>
<dbReference type="STRING" id="1867956.BJF95_14140"/>
<dbReference type="EMBL" id="MKIM01000018">
    <property type="protein sequence ID" value="OLP46828.1"/>
    <property type="molecule type" value="Genomic_DNA"/>
</dbReference>
<sequence length="260" mass="29561">MMLRSFFRKRKTLFLHVGTHKTGTTSIQAFLETHAGELAQQGIYVPKAGRPEGCSGHHKFMWQMLEDPRIAPNDDAVGALITELQTVDMSTVIISAEGLQFLSARPEIMKVFCSKLRALGYRIELMLFLRERESYITSLHKQHSNSGQGQGLAWYHREAARANAIRLSPIKYFDLDYRRLVRNLRRGTGGHIHVLDYDVCKERGGVLPDFLKCLGANEALIEKSRAASWHNVSRRRSKLWPDQSGQVVTVPEPSTRRGEF</sequence>
<accession>A0A1Q8ZXN6</accession>
<evidence type="ECO:0008006" key="3">
    <source>
        <dbReference type="Google" id="ProtNLM"/>
    </source>
</evidence>
<keyword evidence="2" id="KW-1185">Reference proteome</keyword>
<dbReference type="Proteomes" id="UP000186894">
    <property type="component" value="Unassembled WGS sequence"/>
</dbReference>
<dbReference type="SUPFAM" id="SSF52540">
    <property type="entry name" value="P-loop containing nucleoside triphosphate hydrolases"/>
    <property type="match status" value="1"/>
</dbReference>
<evidence type="ECO:0000313" key="2">
    <source>
        <dbReference type="Proteomes" id="UP000186894"/>
    </source>
</evidence>
<dbReference type="AlphaFoldDB" id="A0A1Q8ZXN6"/>
<organism evidence="1 2">
    <name type="scientific">Rhizobium oryziradicis</name>
    <dbReference type="NCBI Taxonomy" id="1867956"/>
    <lineage>
        <taxon>Bacteria</taxon>
        <taxon>Pseudomonadati</taxon>
        <taxon>Pseudomonadota</taxon>
        <taxon>Alphaproteobacteria</taxon>
        <taxon>Hyphomicrobiales</taxon>
        <taxon>Rhizobiaceae</taxon>
        <taxon>Rhizobium/Agrobacterium group</taxon>
        <taxon>Rhizobium</taxon>
    </lineage>
</organism>
<comment type="caution">
    <text evidence="1">The sequence shown here is derived from an EMBL/GenBank/DDBJ whole genome shotgun (WGS) entry which is preliminary data.</text>
</comment>
<gene>
    <name evidence="1" type="ORF">BJF95_14140</name>
</gene>